<proteinExistence type="predicted"/>
<evidence type="ECO:0000256" key="1">
    <source>
        <dbReference type="SAM" id="MobiDB-lite"/>
    </source>
</evidence>
<organism evidence="2 3">
    <name type="scientific">Mycobacterium kansasii</name>
    <dbReference type="NCBI Taxonomy" id="1768"/>
    <lineage>
        <taxon>Bacteria</taxon>
        <taxon>Bacillati</taxon>
        <taxon>Actinomycetota</taxon>
        <taxon>Actinomycetes</taxon>
        <taxon>Mycobacteriales</taxon>
        <taxon>Mycobacteriaceae</taxon>
        <taxon>Mycobacterium</taxon>
    </lineage>
</organism>
<name>A0A1V3WKV3_MYCKA</name>
<accession>A0A1V3WKV3</accession>
<gene>
    <name evidence="2" type="ORF">BZL30_7827</name>
</gene>
<feature type="compositionally biased region" description="Pro residues" evidence="1">
    <location>
        <begin position="1"/>
        <end position="10"/>
    </location>
</feature>
<protein>
    <submittedName>
        <fullName evidence="2">Uncharacterized protein</fullName>
    </submittedName>
</protein>
<sequence length="93" mass="9952">MIETTAPPPKGEMTQPTSMDGAKVCAHRAIGAGVVAARECRRPVPMPRRCLVRLQESSDFVVTLDAAYPAAATNPLAPKAIHYRYSAYRAAPG</sequence>
<evidence type="ECO:0000313" key="3">
    <source>
        <dbReference type="Proteomes" id="UP000189229"/>
    </source>
</evidence>
<feature type="region of interest" description="Disordered" evidence="1">
    <location>
        <begin position="1"/>
        <end position="20"/>
    </location>
</feature>
<reference evidence="2 3" key="1">
    <citation type="submission" date="2017-02" db="EMBL/GenBank/DDBJ databases">
        <title>Complete genome sequences of Mycobacterium kansasii strains isolated from rhesus macaques.</title>
        <authorList>
            <person name="Panda A."/>
            <person name="Nagaraj S."/>
            <person name="Zhao X."/>
            <person name="Tettelin H."/>
            <person name="Detolla L.J."/>
        </authorList>
    </citation>
    <scope>NUCLEOTIDE SEQUENCE [LARGE SCALE GENOMIC DNA]</scope>
    <source>
        <strain evidence="2 3">11-3813</strain>
    </source>
</reference>
<comment type="caution">
    <text evidence="2">The sequence shown here is derived from an EMBL/GenBank/DDBJ whole genome shotgun (WGS) entry which is preliminary data.</text>
</comment>
<dbReference type="EMBL" id="MVBM01000008">
    <property type="protein sequence ID" value="OOK67398.1"/>
    <property type="molecule type" value="Genomic_DNA"/>
</dbReference>
<dbReference type="AlphaFoldDB" id="A0A1V3WKV3"/>
<dbReference type="Proteomes" id="UP000189229">
    <property type="component" value="Unassembled WGS sequence"/>
</dbReference>
<evidence type="ECO:0000313" key="2">
    <source>
        <dbReference type="EMBL" id="OOK67398.1"/>
    </source>
</evidence>